<evidence type="ECO:0000313" key="2">
    <source>
        <dbReference type="EMBL" id="MFC6724572.1"/>
    </source>
</evidence>
<reference evidence="2 3" key="1">
    <citation type="journal article" date="2019" name="Int. J. Syst. Evol. Microbiol.">
        <title>The Global Catalogue of Microorganisms (GCM) 10K type strain sequencing project: providing services to taxonomists for standard genome sequencing and annotation.</title>
        <authorList>
            <consortium name="The Broad Institute Genomics Platform"/>
            <consortium name="The Broad Institute Genome Sequencing Center for Infectious Disease"/>
            <person name="Wu L."/>
            <person name="Ma J."/>
        </authorList>
    </citation>
    <scope>NUCLEOTIDE SEQUENCE [LARGE SCALE GENOMIC DNA]</scope>
    <source>
        <strain evidence="2 3">NBRC 111368</strain>
    </source>
</reference>
<feature type="transmembrane region" description="Helical" evidence="1">
    <location>
        <begin position="69"/>
        <end position="85"/>
    </location>
</feature>
<feature type="transmembrane region" description="Helical" evidence="1">
    <location>
        <begin position="91"/>
        <end position="108"/>
    </location>
</feature>
<proteinExistence type="predicted"/>
<organism evidence="2 3">
    <name type="scientific">Halobium palmae</name>
    <dbReference type="NCBI Taxonomy" id="1776492"/>
    <lineage>
        <taxon>Archaea</taxon>
        <taxon>Methanobacteriati</taxon>
        <taxon>Methanobacteriota</taxon>
        <taxon>Stenosarchaea group</taxon>
        <taxon>Halobacteria</taxon>
        <taxon>Halobacteriales</taxon>
        <taxon>Haloferacaceae</taxon>
        <taxon>Halobium</taxon>
    </lineage>
</organism>
<name>A0ABD5S027_9EURY</name>
<evidence type="ECO:0000313" key="3">
    <source>
        <dbReference type="Proteomes" id="UP001596328"/>
    </source>
</evidence>
<dbReference type="Proteomes" id="UP001596328">
    <property type="component" value="Unassembled WGS sequence"/>
</dbReference>
<keyword evidence="3" id="KW-1185">Reference proteome</keyword>
<feature type="transmembrane region" description="Helical" evidence="1">
    <location>
        <begin position="44"/>
        <end position="62"/>
    </location>
</feature>
<sequence>MADTAFSNLGRGAKLLLGALLAFVLLGAAVQVSVNGVAALPEALVSVYVVALAAWGLVGNAAGTKRFRIALYAGVLAWGVVNYVAGRHNLVTYLLLALGAVLLTRELTMKD</sequence>
<keyword evidence="1" id="KW-0472">Membrane</keyword>
<protein>
    <submittedName>
        <fullName evidence="2">Uncharacterized protein</fullName>
    </submittedName>
</protein>
<accession>A0ABD5S027</accession>
<keyword evidence="1" id="KW-1133">Transmembrane helix</keyword>
<dbReference type="EMBL" id="JBHSWU010000217">
    <property type="protein sequence ID" value="MFC6724572.1"/>
    <property type="molecule type" value="Genomic_DNA"/>
</dbReference>
<comment type="caution">
    <text evidence="2">The sequence shown here is derived from an EMBL/GenBank/DDBJ whole genome shotgun (WGS) entry which is preliminary data.</text>
</comment>
<dbReference type="AlphaFoldDB" id="A0ABD5S027"/>
<evidence type="ECO:0000256" key="1">
    <source>
        <dbReference type="SAM" id="Phobius"/>
    </source>
</evidence>
<gene>
    <name evidence="2" type="ORF">ACFQE1_09335</name>
</gene>
<keyword evidence="1" id="KW-0812">Transmembrane</keyword>